<accession>A0ACC1AR14</accession>
<name>A0ACC1AR14_9ROSI</name>
<protein>
    <submittedName>
        <fullName evidence="1">Uncharacterized protein</fullName>
    </submittedName>
</protein>
<proteinExistence type="predicted"/>
<keyword evidence="2" id="KW-1185">Reference proteome</keyword>
<dbReference type="Proteomes" id="UP001164250">
    <property type="component" value="Chromosome 9"/>
</dbReference>
<gene>
    <name evidence="1" type="ORF">Patl1_32809</name>
</gene>
<organism evidence="1 2">
    <name type="scientific">Pistacia atlantica</name>
    <dbReference type="NCBI Taxonomy" id="434234"/>
    <lineage>
        <taxon>Eukaryota</taxon>
        <taxon>Viridiplantae</taxon>
        <taxon>Streptophyta</taxon>
        <taxon>Embryophyta</taxon>
        <taxon>Tracheophyta</taxon>
        <taxon>Spermatophyta</taxon>
        <taxon>Magnoliopsida</taxon>
        <taxon>eudicotyledons</taxon>
        <taxon>Gunneridae</taxon>
        <taxon>Pentapetalae</taxon>
        <taxon>rosids</taxon>
        <taxon>malvids</taxon>
        <taxon>Sapindales</taxon>
        <taxon>Anacardiaceae</taxon>
        <taxon>Pistacia</taxon>
    </lineage>
</organism>
<dbReference type="EMBL" id="CM047905">
    <property type="protein sequence ID" value="KAJ0089088.1"/>
    <property type="molecule type" value="Genomic_DNA"/>
</dbReference>
<evidence type="ECO:0000313" key="2">
    <source>
        <dbReference type="Proteomes" id="UP001164250"/>
    </source>
</evidence>
<reference evidence="2" key="1">
    <citation type="journal article" date="2023" name="G3 (Bethesda)">
        <title>Genome assembly and association tests identify interacting loci associated with vigor, precocity, and sex in interspecific pistachio rootstocks.</title>
        <authorList>
            <person name="Palmer W."/>
            <person name="Jacygrad E."/>
            <person name="Sagayaradj S."/>
            <person name="Cavanaugh K."/>
            <person name="Han R."/>
            <person name="Bertier L."/>
            <person name="Beede B."/>
            <person name="Kafkas S."/>
            <person name="Golino D."/>
            <person name="Preece J."/>
            <person name="Michelmore R."/>
        </authorList>
    </citation>
    <scope>NUCLEOTIDE SEQUENCE [LARGE SCALE GENOMIC DNA]</scope>
</reference>
<comment type="caution">
    <text evidence="1">The sequence shown here is derived from an EMBL/GenBank/DDBJ whole genome shotgun (WGS) entry which is preliminary data.</text>
</comment>
<evidence type="ECO:0000313" key="1">
    <source>
        <dbReference type="EMBL" id="KAJ0089088.1"/>
    </source>
</evidence>
<sequence>MGGELSGIFAFTKAFGAVLTCWKAPCCKIVYICRKPKDSFVSLWHFTRKLRPGKQEPMSLEETFELFCKGVCDYGPCWDHLSGYWKGSLEQPEKILFQKYEEVVKDTPFYVKRLAEFMGYPFSVEEEKEGKIQDIVEFCSFENMRNLEVSKTGNYPNSLIENKTLFRKGEIGDWKNYLTPEMAKQLDKITEQKLEVYGLSFHSP</sequence>